<dbReference type="Gene3D" id="3.40.1660.10">
    <property type="entry name" value="EreA-like (biosynthetic domain)"/>
    <property type="match status" value="1"/>
</dbReference>
<evidence type="ECO:0000313" key="2">
    <source>
        <dbReference type="Proteomes" id="UP000318833"/>
    </source>
</evidence>
<dbReference type="AlphaFoldDB" id="A0A554VB99"/>
<gene>
    <name evidence="1" type="ORF">FOF46_28525</name>
</gene>
<dbReference type="Gene3D" id="1.20.1440.30">
    <property type="entry name" value="Biosynthetic Protein domain"/>
    <property type="match status" value="1"/>
</dbReference>
<dbReference type="CDD" id="cd14728">
    <property type="entry name" value="Ere-like"/>
    <property type="match status" value="1"/>
</dbReference>
<sequence length="581" mass="66507">MKNLSLLLFAISFGLSGQETSPTFEINKNTQVKGDEKHLYEVTLNKGELLQLHLIQKNVDIQIVAFSATHDTIKLFDSPNGKNGLEIVELPIEKSGKHTFEVSPLIPKRYKDSILQDFIKNIDGSYLVSKFKVLSPKEHKELLDLKEAQKDSVISWIKDQSILLKNVKAETGLTDLSYLKPILKNKRVVGLGETSHGTKEVFQMKHRMLEFLVKEMGFRIFAIEASHVGCKPINDYVLHGKGTSREALTAQGFWIWNTDEVLAMIEWMRNYNQSIPEHEKVKFIGIDTQMVALELAYDRVNNFVKKTKNDGLLKVKVDSLFHKLKNKPDRNDMSLQRQKLYTVLSYLIVNEIKLIHQTSKKEYQHIIADLIKIIQGVEVADRDYKNTFDFNVRDEYMAQTVLEVLQNEKPGTKMVLWAHNTHISKNTKTIVNGKVRPLGSILKEYIAEKYYAIGFATNQGSFRAMNYNVNEKRYDKNAVFTLPPAKEESLDWYFAQANKDIFFIDFVKSSPKKTITAFLNQERKAYSGGASWSLDYGILPAFDISPGKNFDGMIFIKETSHSILTPAGEKEIEKRVKNNAH</sequence>
<dbReference type="InterPro" id="IPR007815">
    <property type="entry name" value="Emycin_Estase"/>
</dbReference>
<keyword evidence="2" id="KW-1185">Reference proteome</keyword>
<dbReference type="RefSeq" id="WP_143918865.1">
    <property type="nucleotide sequence ID" value="NZ_CANMIK010000094.1"/>
</dbReference>
<comment type="caution">
    <text evidence="1">The sequence shown here is derived from an EMBL/GenBank/DDBJ whole genome shotgun (WGS) entry which is preliminary data.</text>
</comment>
<dbReference type="OrthoDB" id="9810066at2"/>
<dbReference type="InterPro" id="IPR052036">
    <property type="entry name" value="Hydrolase/PRTase-associated"/>
</dbReference>
<evidence type="ECO:0000313" key="1">
    <source>
        <dbReference type="EMBL" id="TSE03771.1"/>
    </source>
</evidence>
<proteinExistence type="predicted"/>
<protein>
    <submittedName>
        <fullName evidence="1">Erythromycin esterase family protein</fullName>
    </submittedName>
</protein>
<reference evidence="1 2" key="1">
    <citation type="submission" date="2019-07" db="EMBL/GenBank/DDBJ databases">
        <title>The draft genome sequence of Aquimarina algiphila M91.</title>
        <authorList>
            <person name="Meng X."/>
        </authorList>
    </citation>
    <scope>NUCLEOTIDE SEQUENCE [LARGE SCALE GENOMIC DNA]</scope>
    <source>
        <strain evidence="1 2">M91</strain>
    </source>
</reference>
<dbReference type="PANTHER" id="PTHR31299">
    <property type="entry name" value="ESTERASE, PUTATIVE (AFU_ORTHOLOGUE AFUA_1G05850)-RELATED"/>
    <property type="match status" value="1"/>
</dbReference>
<name>A0A554VB99_9FLAO</name>
<dbReference type="GO" id="GO:0046677">
    <property type="term" value="P:response to antibiotic"/>
    <property type="evidence" value="ECO:0007669"/>
    <property type="project" value="InterPro"/>
</dbReference>
<dbReference type="Pfam" id="PF05139">
    <property type="entry name" value="Erythro_esteras"/>
    <property type="match status" value="1"/>
</dbReference>
<dbReference type="PANTHER" id="PTHR31299:SF0">
    <property type="entry name" value="ESTERASE, PUTATIVE (AFU_ORTHOLOGUE AFUA_1G05850)-RELATED"/>
    <property type="match status" value="1"/>
</dbReference>
<dbReference type="Proteomes" id="UP000318833">
    <property type="component" value="Unassembled WGS sequence"/>
</dbReference>
<accession>A0A554VB99</accession>
<dbReference type="Gene3D" id="3.30.1870.10">
    <property type="entry name" value="EreA-like, domain 2"/>
    <property type="match status" value="1"/>
</dbReference>
<dbReference type="EMBL" id="VLNR01000099">
    <property type="protein sequence ID" value="TSE03771.1"/>
    <property type="molecule type" value="Genomic_DNA"/>
</dbReference>
<organism evidence="1 2">
    <name type="scientific">Aquimarina algiphila</name>
    <dbReference type="NCBI Taxonomy" id="2047982"/>
    <lineage>
        <taxon>Bacteria</taxon>
        <taxon>Pseudomonadati</taxon>
        <taxon>Bacteroidota</taxon>
        <taxon>Flavobacteriia</taxon>
        <taxon>Flavobacteriales</taxon>
        <taxon>Flavobacteriaceae</taxon>
        <taxon>Aquimarina</taxon>
    </lineage>
</organism>
<dbReference type="SUPFAM" id="SSF159501">
    <property type="entry name" value="EreA/ChaN-like"/>
    <property type="match status" value="1"/>
</dbReference>